<feature type="compositionally biased region" description="Low complexity" evidence="15">
    <location>
        <begin position="33"/>
        <end position="43"/>
    </location>
</feature>
<dbReference type="Gene3D" id="3.40.50.300">
    <property type="entry name" value="P-loop containing nucleotide triphosphate hydrolases"/>
    <property type="match status" value="2"/>
</dbReference>
<dbReference type="InterPro" id="IPR000629">
    <property type="entry name" value="RNA-helicase_DEAD-box_CS"/>
</dbReference>
<feature type="domain" description="Helicase C-terminal" evidence="17">
    <location>
        <begin position="316"/>
        <end position="467"/>
    </location>
</feature>
<evidence type="ECO:0000256" key="11">
    <source>
        <dbReference type="ARBA" id="ARBA00022884"/>
    </source>
</evidence>
<dbReference type="GO" id="GO:0016887">
    <property type="term" value="F:ATP hydrolysis activity"/>
    <property type="evidence" value="ECO:0007669"/>
    <property type="project" value="RHEA"/>
</dbReference>
<dbReference type="FunFam" id="3.40.50.300:FF:000865">
    <property type="entry name" value="ATP-dependent RNA helicase DDX54"/>
    <property type="match status" value="1"/>
</dbReference>
<dbReference type="Proteomes" id="UP000013776">
    <property type="component" value="Unassembled WGS sequence"/>
</dbReference>
<evidence type="ECO:0000259" key="16">
    <source>
        <dbReference type="PROSITE" id="PS51192"/>
    </source>
</evidence>
<name>R4X9D3_TAPDE</name>
<keyword evidence="10" id="KW-0067">ATP-binding</keyword>
<dbReference type="PANTHER" id="PTHR47959">
    <property type="entry name" value="ATP-DEPENDENT RNA HELICASE RHLE-RELATED"/>
    <property type="match status" value="1"/>
</dbReference>
<dbReference type="AlphaFoldDB" id="R4X9D3"/>
<dbReference type="eggNOG" id="KOG0337">
    <property type="taxonomic scope" value="Eukaryota"/>
</dbReference>
<feature type="domain" description="DEAD-box RNA helicase Q" evidence="18">
    <location>
        <begin position="58"/>
        <end position="86"/>
    </location>
</feature>
<dbReference type="InterPro" id="IPR011545">
    <property type="entry name" value="DEAD/DEAH_box_helicase_dom"/>
</dbReference>
<dbReference type="PROSITE" id="PS51195">
    <property type="entry name" value="Q_MOTIF"/>
    <property type="match status" value="1"/>
</dbReference>
<dbReference type="GO" id="GO:0003724">
    <property type="term" value="F:RNA helicase activity"/>
    <property type="evidence" value="ECO:0007669"/>
    <property type="project" value="UniProtKB-EC"/>
</dbReference>
<accession>R4X9D3</accession>
<gene>
    <name evidence="19" type="ORF">TAPDE_001950</name>
</gene>
<dbReference type="PROSITE" id="PS51194">
    <property type="entry name" value="HELICASE_CTER"/>
    <property type="match status" value="1"/>
</dbReference>
<evidence type="ECO:0000256" key="3">
    <source>
        <dbReference type="ARBA" id="ARBA00010379"/>
    </source>
</evidence>
<protein>
    <recommendedName>
        <fullName evidence="4">RNA helicase</fullName>
        <ecNumber evidence="4">3.6.4.13</ecNumber>
    </recommendedName>
</protein>
<dbReference type="GO" id="GO:0006364">
    <property type="term" value="P:rRNA processing"/>
    <property type="evidence" value="ECO:0007669"/>
    <property type="project" value="UniProtKB-KW"/>
</dbReference>
<keyword evidence="8" id="KW-0378">Hydrolase</keyword>
<dbReference type="GO" id="GO:0003723">
    <property type="term" value="F:RNA binding"/>
    <property type="evidence" value="ECO:0007669"/>
    <property type="project" value="UniProtKB-KW"/>
</dbReference>
<evidence type="ECO:0000313" key="20">
    <source>
        <dbReference type="Proteomes" id="UP000013776"/>
    </source>
</evidence>
<comment type="catalytic activity">
    <reaction evidence="13">
        <text>ATP + H2O = ADP + phosphate + H(+)</text>
        <dbReference type="Rhea" id="RHEA:13065"/>
        <dbReference type="ChEBI" id="CHEBI:15377"/>
        <dbReference type="ChEBI" id="CHEBI:15378"/>
        <dbReference type="ChEBI" id="CHEBI:30616"/>
        <dbReference type="ChEBI" id="CHEBI:43474"/>
        <dbReference type="ChEBI" id="CHEBI:456216"/>
        <dbReference type="EC" id="3.6.4.13"/>
    </reaction>
</comment>
<dbReference type="InterPro" id="IPR001650">
    <property type="entry name" value="Helicase_C-like"/>
</dbReference>
<dbReference type="EMBL" id="CAHR02000067">
    <property type="protein sequence ID" value="CCG82030.1"/>
    <property type="molecule type" value="Genomic_DNA"/>
</dbReference>
<dbReference type="InterPro" id="IPR014014">
    <property type="entry name" value="RNA_helicase_DEAD_Q_motif"/>
</dbReference>
<dbReference type="InterPro" id="IPR050079">
    <property type="entry name" value="DEAD_box_RNA_helicase"/>
</dbReference>
<dbReference type="SMART" id="SM00490">
    <property type="entry name" value="HELICc"/>
    <property type="match status" value="1"/>
</dbReference>
<keyword evidence="20" id="KW-1185">Reference proteome</keyword>
<dbReference type="Pfam" id="PF00270">
    <property type="entry name" value="DEAD"/>
    <property type="match status" value="1"/>
</dbReference>
<dbReference type="GO" id="GO:0005524">
    <property type="term" value="F:ATP binding"/>
    <property type="evidence" value="ECO:0007669"/>
    <property type="project" value="UniProtKB-KW"/>
</dbReference>
<evidence type="ECO:0000256" key="9">
    <source>
        <dbReference type="ARBA" id="ARBA00022806"/>
    </source>
</evidence>
<evidence type="ECO:0000259" key="18">
    <source>
        <dbReference type="PROSITE" id="PS51195"/>
    </source>
</evidence>
<dbReference type="OrthoDB" id="10261375at2759"/>
<dbReference type="CDD" id="cd18787">
    <property type="entry name" value="SF2_C_DEAD"/>
    <property type="match status" value="1"/>
</dbReference>
<keyword evidence="12" id="KW-0539">Nucleus</keyword>
<feature type="short sequence motif" description="Q motif" evidence="14">
    <location>
        <begin position="58"/>
        <end position="86"/>
    </location>
</feature>
<dbReference type="PANTHER" id="PTHR47959:SF8">
    <property type="entry name" value="RNA HELICASE"/>
    <property type="match status" value="1"/>
</dbReference>
<keyword evidence="5" id="KW-0690">Ribosome biogenesis</keyword>
<dbReference type="InterPro" id="IPR027417">
    <property type="entry name" value="P-loop_NTPase"/>
</dbReference>
<evidence type="ECO:0000259" key="17">
    <source>
        <dbReference type="PROSITE" id="PS51194"/>
    </source>
</evidence>
<feature type="compositionally biased region" description="Basic and acidic residues" evidence="15">
    <location>
        <begin position="790"/>
        <end position="799"/>
    </location>
</feature>
<evidence type="ECO:0000256" key="10">
    <source>
        <dbReference type="ARBA" id="ARBA00022840"/>
    </source>
</evidence>
<evidence type="ECO:0000313" key="19">
    <source>
        <dbReference type="EMBL" id="CCG82030.1"/>
    </source>
</evidence>
<dbReference type="PROSITE" id="PS51192">
    <property type="entry name" value="HELICASE_ATP_BIND_1"/>
    <property type="match status" value="1"/>
</dbReference>
<feature type="compositionally biased region" description="Low complexity" evidence="15">
    <location>
        <begin position="846"/>
        <end position="860"/>
    </location>
</feature>
<evidence type="ECO:0000256" key="5">
    <source>
        <dbReference type="ARBA" id="ARBA00022517"/>
    </source>
</evidence>
<evidence type="ECO:0000256" key="12">
    <source>
        <dbReference type="ARBA" id="ARBA00023242"/>
    </source>
</evidence>
<dbReference type="CDD" id="cd17959">
    <property type="entry name" value="DEADc_DDX54"/>
    <property type="match status" value="1"/>
</dbReference>
<feature type="region of interest" description="Disordered" evidence="15">
    <location>
        <begin position="23"/>
        <end position="60"/>
    </location>
</feature>
<evidence type="ECO:0000256" key="13">
    <source>
        <dbReference type="ARBA" id="ARBA00047984"/>
    </source>
</evidence>
<evidence type="ECO:0000256" key="1">
    <source>
        <dbReference type="ARBA" id="ARBA00003706"/>
    </source>
</evidence>
<feature type="compositionally biased region" description="Acidic residues" evidence="15">
    <location>
        <begin position="23"/>
        <end position="32"/>
    </location>
</feature>
<dbReference type="PROSITE" id="PS00039">
    <property type="entry name" value="DEAD_ATP_HELICASE"/>
    <property type="match status" value="1"/>
</dbReference>
<feature type="domain" description="Helicase ATP-binding" evidence="16">
    <location>
        <begin position="89"/>
        <end position="261"/>
    </location>
</feature>
<evidence type="ECO:0000256" key="14">
    <source>
        <dbReference type="PROSITE-ProRule" id="PRU00552"/>
    </source>
</evidence>
<comment type="similarity">
    <text evidence="3">Belongs to the DEAD box helicase family. DDX54/DBP10 subfamily.</text>
</comment>
<keyword evidence="9 19" id="KW-0347">Helicase</keyword>
<feature type="region of interest" description="Disordered" evidence="15">
    <location>
        <begin position="782"/>
        <end position="884"/>
    </location>
</feature>
<dbReference type="GO" id="GO:0005730">
    <property type="term" value="C:nucleolus"/>
    <property type="evidence" value="ECO:0007669"/>
    <property type="project" value="UniProtKB-SubCell"/>
</dbReference>
<dbReference type="VEuPathDB" id="FungiDB:TAPDE_001950"/>
<dbReference type="InterPro" id="IPR012541">
    <property type="entry name" value="DBP10_C"/>
</dbReference>
<feature type="compositionally biased region" description="Gly residues" evidence="15">
    <location>
        <begin position="861"/>
        <end position="884"/>
    </location>
</feature>
<keyword evidence="7" id="KW-0547">Nucleotide-binding</keyword>
<organism evidence="19 20">
    <name type="scientific">Taphrina deformans (strain PYCC 5710 / ATCC 11124 / CBS 356.35 / IMI 108563 / JCM 9778 / NBRC 8474)</name>
    <name type="common">Peach leaf curl fungus</name>
    <name type="synonym">Lalaria deformans</name>
    <dbReference type="NCBI Taxonomy" id="1097556"/>
    <lineage>
        <taxon>Eukaryota</taxon>
        <taxon>Fungi</taxon>
        <taxon>Dikarya</taxon>
        <taxon>Ascomycota</taxon>
        <taxon>Taphrinomycotina</taxon>
        <taxon>Taphrinomycetes</taxon>
        <taxon>Taphrinales</taxon>
        <taxon>Taphrinaceae</taxon>
        <taxon>Taphrina</taxon>
    </lineage>
</organism>
<comment type="subcellular location">
    <subcellularLocation>
        <location evidence="2">Nucleus</location>
        <location evidence="2">Nucleolus</location>
    </subcellularLocation>
</comment>
<evidence type="ECO:0000256" key="7">
    <source>
        <dbReference type="ARBA" id="ARBA00022741"/>
    </source>
</evidence>
<feature type="compositionally biased region" description="Basic and acidic residues" evidence="15">
    <location>
        <begin position="820"/>
        <end position="843"/>
    </location>
</feature>
<feature type="compositionally biased region" description="Polar residues" evidence="15">
    <location>
        <begin position="634"/>
        <end position="647"/>
    </location>
</feature>
<feature type="region of interest" description="Disordered" evidence="15">
    <location>
        <begin position="630"/>
        <end position="663"/>
    </location>
</feature>
<sequence>MRAASPVESEADLDFTSALVAEDDGSLSDDSDSAFIDAAQSASNRKTKPKNGQKSGGTAFQSMGLLPSLSKAIAHKGFKVPTPIQRKTIPLILEHRDVVGMARTGSGKTAAFVIPMIQHLKMHTAKTGARAVIMSPSRELALQTLKVVKELGKGTDLKTVLLVGGDSLEEHFAAMSGNPDIIIATPGRFLHIKVEMKLPLSSVEYIVFDEADRLFEMGFAAQLTEILHTLPTTRQTLLFSATLPVSLVEFAKAGLTDPVLVRLDVDSKISSDLESAFFSVQTTEKEGALLYILSDIIKLDTASALTTGKPQDKDAKKRRRKEEVAPNATIIFTCTKHHVDYIANLLTLAGYKCSYIYGALDQTARRNQIDDFKSGRSNILVVTDVAARGIDIPILANVINYDFPAQPKIFVHRVGRTARAGKRGWSYSLVRAEDCAYLLDLQLFLSRRLVTAHTTGEPIDYTKDVVLGALPRDGSERGSEWANKTIHDDADLMAMKKVAGKGEKLYLRTRPTASVDSIRRAKDVVKSLGWVDVTPLLAVSNDSGSDARIDMLKRVGNFRPVETVFEIGHRGNNEAATIMRTRRDKFLIDPAKSIAHDTVDTLSKKEPGGEGADANGAVVEEMANESELEDAFPASNSLSKASLTGSNRTRKRKRGATDFKDSENYMSHYDPSANAMDHAYDVNSFAEAARHETLDLATDEGKDAKQNRGKKWDPKQKKFINVANETDGSKGHASKMIRGESGVKIPASYSAGRYAAWKNATRNKGGEVMPLDAQAQDRRFKHRAVQAPKPADKFRDDYHAKKKQNAAAREKGVGVQGVRNELKDKHQIRKARNEKVKRQEKNARPAARGGSSSSSSARGGSSRGGRGGGRGRGGSGSGGRGGRR</sequence>
<dbReference type="InterPro" id="IPR014001">
    <property type="entry name" value="Helicase_ATP-bd"/>
</dbReference>
<dbReference type="EC" id="3.6.4.13" evidence="4"/>
<reference evidence="19 20" key="1">
    <citation type="journal article" date="2013" name="MBio">
        <title>Genome sequencing of the plant pathogen Taphrina deformans, the causal agent of peach leaf curl.</title>
        <authorList>
            <person name="Cisse O.H."/>
            <person name="Almeida J.M.G.C.F."/>
            <person name="Fonseca A."/>
            <person name="Kumar A.A."/>
            <person name="Salojaervi J."/>
            <person name="Overmyer K."/>
            <person name="Hauser P.M."/>
            <person name="Pagni M."/>
        </authorList>
    </citation>
    <scope>NUCLEOTIDE SEQUENCE [LARGE SCALE GENOMIC DNA]</scope>
    <source>
        <strain evidence="20">PYCC 5710 / ATCC 11124 / CBS 356.35 / IMI 108563 / JCM 9778 / NBRC 8474</strain>
    </source>
</reference>
<comment type="function">
    <text evidence="1">ATP-binding RNA helicase involved in the biogenesis of 60S ribosomal subunits and is required for the normal formation of 25S and 5.8S rRNAs.</text>
</comment>
<dbReference type="Pfam" id="PF00271">
    <property type="entry name" value="Helicase_C"/>
    <property type="match status" value="1"/>
</dbReference>
<proteinExistence type="inferred from homology"/>
<keyword evidence="11" id="KW-0694">RNA-binding</keyword>
<evidence type="ECO:0000256" key="6">
    <source>
        <dbReference type="ARBA" id="ARBA00022552"/>
    </source>
</evidence>
<evidence type="ECO:0000256" key="8">
    <source>
        <dbReference type="ARBA" id="ARBA00022801"/>
    </source>
</evidence>
<dbReference type="Pfam" id="PF08147">
    <property type="entry name" value="DBP10CT"/>
    <property type="match status" value="1"/>
</dbReference>
<dbReference type="SMART" id="SM01123">
    <property type="entry name" value="DBP10CT"/>
    <property type="match status" value="1"/>
</dbReference>
<evidence type="ECO:0000256" key="15">
    <source>
        <dbReference type="SAM" id="MobiDB-lite"/>
    </source>
</evidence>
<dbReference type="GO" id="GO:0005829">
    <property type="term" value="C:cytosol"/>
    <property type="evidence" value="ECO:0007669"/>
    <property type="project" value="TreeGrafter"/>
</dbReference>
<dbReference type="SUPFAM" id="SSF52540">
    <property type="entry name" value="P-loop containing nucleoside triphosphate hydrolases"/>
    <property type="match status" value="2"/>
</dbReference>
<evidence type="ECO:0000256" key="2">
    <source>
        <dbReference type="ARBA" id="ARBA00004604"/>
    </source>
</evidence>
<keyword evidence="6" id="KW-0698">rRNA processing</keyword>
<comment type="caution">
    <text evidence="19">The sequence shown here is derived from an EMBL/GenBank/DDBJ whole genome shotgun (WGS) entry which is preliminary data.</text>
</comment>
<evidence type="ECO:0000256" key="4">
    <source>
        <dbReference type="ARBA" id="ARBA00012552"/>
    </source>
</evidence>
<dbReference type="STRING" id="1097556.R4X9D3"/>
<dbReference type="InterPro" id="IPR033517">
    <property type="entry name" value="DDX54/DBP10_DEAD-box_helicase"/>
</dbReference>
<dbReference type="SMART" id="SM00487">
    <property type="entry name" value="DEXDc"/>
    <property type="match status" value="1"/>
</dbReference>